<reference evidence="1" key="2">
    <citation type="submission" date="2020-06" db="EMBL/GenBank/DDBJ databases">
        <title>Helianthus annuus Genome sequencing and assembly Release 2.</title>
        <authorList>
            <person name="Gouzy J."/>
            <person name="Langlade N."/>
            <person name="Munos S."/>
        </authorList>
    </citation>
    <scope>NUCLEOTIDE SEQUENCE</scope>
    <source>
        <tissue evidence="1">Leaves</tissue>
    </source>
</reference>
<name>A0A9K3JF71_HELAN</name>
<evidence type="ECO:0000313" key="2">
    <source>
        <dbReference type="Proteomes" id="UP000215914"/>
    </source>
</evidence>
<evidence type="ECO:0000313" key="1">
    <source>
        <dbReference type="EMBL" id="KAF5813886.1"/>
    </source>
</evidence>
<gene>
    <name evidence="1" type="ORF">HanXRQr2_Chr03g0104021</name>
</gene>
<dbReference type="EMBL" id="MNCJ02000318">
    <property type="protein sequence ID" value="KAF5813886.1"/>
    <property type="molecule type" value="Genomic_DNA"/>
</dbReference>
<organism evidence="1 2">
    <name type="scientific">Helianthus annuus</name>
    <name type="common">Common sunflower</name>
    <dbReference type="NCBI Taxonomy" id="4232"/>
    <lineage>
        <taxon>Eukaryota</taxon>
        <taxon>Viridiplantae</taxon>
        <taxon>Streptophyta</taxon>
        <taxon>Embryophyta</taxon>
        <taxon>Tracheophyta</taxon>
        <taxon>Spermatophyta</taxon>
        <taxon>Magnoliopsida</taxon>
        <taxon>eudicotyledons</taxon>
        <taxon>Gunneridae</taxon>
        <taxon>Pentapetalae</taxon>
        <taxon>asterids</taxon>
        <taxon>campanulids</taxon>
        <taxon>Asterales</taxon>
        <taxon>Asteraceae</taxon>
        <taxon>Asteroideae</taxon>
        <taxon>Heliantheae alliance</taxon>
        <taxon>Heliantheae</taxon>
        <taxon>Helianthus</taxon>
    </lineage>
</organism>
<protein>
    <submittedName>
        <fullName evidence="1">Uncharacterized protein</fullName>
    </submittedName>
</protein>
<reference evidence="1" key="1">
    <citation type="journal article" date="2017" name="Nature">
        <title>The sunflower genome provides insights into oil metabolism, flowering and Asterid evolution.</title>
        <authorList>
            <person name="Badouin H."/>
            <person name="Gouzy J."/>
            <person name="Grassa C.J."/>
            <person name="Murat F."/>
            <person name="Staton S.E."/>
            <person name="Cottret L."/>
            <person name="Lelandais-Briere C."/>
            <person name="Owens G.L."/>
            <person name="Carrere S."/>
            <person name="Mayjonade B."/>
            <person name="Legrand L."/>
            <person name="Gill N."/>
            <person name="Kane N.C."/>
            <person name="Bowers J.E."/>
            <person name="Hubner S."/>
            <person name="Bellec A."/>
            <person name="Berard A."/>
            <person name="Berges H."/>
            <person name="Blanchet N."/>
            <person name="Boniface M.C."/>
            <person name="Brunel D."/>
            <person name="Catrice O."/>
            <person name="Chaidir N."/>
            <person name="Claudel C."/>
            <person name="Donnadieu C."/>
            <person name="Faraut T."/>
            <person name="Fievet G."/>
            <person name="Helmstetter N."/>
            <person name="King M."/>
            <person name="Knapp S.J."/>
            <person name="Lai Z."/>
            <person name="Le Paslier M.C."/>
            <person name="Lippi Y."/>
            <person name="Lorenzon L."/>
            <person name="Mandel J.R."/>
            <person name="Marage G."/>
            <person name="Marchand G."/>
            <person name="Marquand E."/>
            <person name="Bret-Mestries E."/>
            <person name="Morien E."/>
            <person name="Nambeesan S."/>
            <person name="Nguyen T."/>
            <person name="Pegot-Espagnet P."/>
            <person name="Pouilly N."/>
            <person name="Raftis F."/>
            <person name="Sallet E."/>
            <person name="Schiex T."/>
            <person name="Thomas J."/>
            <person name="Vandecasteele C."/>
            <person name="Vares D."/>
            <person name="Vear F."/>
            <person name="Vautrin S."/>
            <person name="Crespi M."/>
            <person name="Mangin B."/>
            <person name="Burke J.M."/>
            <person name="Salse J."/>
            <person name="Munos S."/>
            <person name="Vincourt P."/>
            <person name="Rieseberg L.H."/>
            <person name="Langlade N.B."/>
        </authorList>
    </citation>
    <scope>NUCLEOTIDE SEQUENCE</scope>
    <source>
        <tissue evidence="1">Leaves</tissue>
    </source>
</reference>
<dbReference type="Gramene" id="mRNA:HanXRQr2_Chr03g0104021">
    <property type="protein sequence ID" value="CDS:HanXRQr2_Chr03g0104021.1"/>
    <property type="gene ID" value="HanXRQr2_Chr03g0104021"/>
</dbReference>
<dbReference type="AlphaFoldDB" id="A0A9K3JF71"/>
<accession>A0A9K3JF71</accession>
<comment type="caution">
    <text evidence="1">The sequence shown here is derived from an EMBL/GenBank/DDBJ whole genome shotgun (WGS) entry which is preliminary data.</text>
</comment>
<sequence>MGSFVEILKFIEESRICKALTDRNRCYRSHVTVFWNSAHYVEEDKAIHSVVMMKDENDKDIDVAVKITVGDIRRVLELNDKDEDPIHVPERLCKGLWFRMGYTGFVNETAYHKSKFSKPYKFLVHFMVHALGHKKGGYDESVDYVMNIITCLILNRPYNIS</sequence>
<keyword evidence="2" id="KW-1185">Reference proteome</keyword>
<proteinExistence type="predicted"/>
<dbReference type="Proteomes" id="UP000215914">
    <property type="component" value="Unassembled WGS sequence"/>
</dbReference>